<proteinExistence type="predicted"/>
<organism evidence="2 3">
    <name type="scientific">Solanum commersonii</name>
    <name type="common">Commerson's wild potato</name>
    <name type="synonym">Commerson's nightshade</name>
    <dbReference type="NCBI Taxonomy" id="4109"/>
    <lineage>
        <taxon>Eukaryota</taxon>
        <taxon>Viridiplantae</taxon>
        <taxon>Streptophyta</taxon>
        <taxon>Embryophyta</taxon>
        <taxon>Tracheophyta</taxon>
        <taxon>Spermatophyta</taxon>
        <taxon>Magnoliopsida</taxon>
        <taxon>eudicotyledons</taxon>
        <taxon>Gunneridae</taxon>
        <taxon>Pentapetalae</taxon>
        <taxon>asterids</taxon>
        <taxon>lamiids</taxon>
        <taxon>Solanales</taxon>
        <taxon>Solanaceae</taxon>
        <taxon>Solanoideae</taxon>
        <taxon>Solaneae</taxon>
        <taxon>Solanum</taxon>
    </lineage>
</organism>
<evidence type="ECO:0008006" key="4">
    <source>
        <dbReference type="Google" id="ProtNLM"/>
    </source>
</evidence>
<accession>A0A9J5VZS7</accession>
<dbReference type="AlphaFoldDB" id="A0A9J5VZS7"/>
<protein>
    <recommendedName>
        <fullName evidence="4">DUF4283 domain-containing protein</fullName>
    </recommendedName>
</protein>
<keyword evidence="3" id="KW-1185">Reference proteome</keyword>
<dbReference type="Proteomes" id="UP000824120">
    <property type="component" value="Unassembled WGS sequence"/>
</dbReference>
<sequence length="191" mass="21629">MKWARILVAIDSRKIPKEVYIERNRITYHFPIWVECKPRFEIAAESGYGTNGEEIQCFTQGLIQSASCNFVLESHQLRASSQKQHVGCKRKTTGGERFNETCDLQMTCLNSKSDWGLLSRPKSTKPQKRSISQDRAGQLIFNKIDGGNNPTVMREENAIVESEARGPSEKNQVKDEQKHAELLDNNNGGTE</sequence>
<reference evidence="2" key="1">
    <citation type="submission" date="2020-09" db="EMBL/GenBank/DDBJ databases">
        <title>De no assembly of potato wild relative species, Solanum commersonii.</title>
        <authorList>
            <person name="Cho K."/>
        </authorList>
    </citation>
    <scope>NUCLEOTIDE SEQUENCE</scope>
    <source>
        <strain evidence="2">LZ3.2</strain>
        <tissue evidence="2">Leaf</tissue>
    </source>
</reference>
<evidence type="ECO:0000256" key="1">
    <source>
        <dbReference type="SAM" id="MobiDB-lite"/>
    </source>
</evidence>
<gene>
    <name evidence="2" type="ORF">H5410_064336</name>
</gene>
<comment type="caution">
    <text evidence="2">The sequence shown here is derived from an EMBL/GenBank/DDBJ whole genome shotgun (WGS) entry which is preliminary data.</text>
</comment>
<dbReference type="EMBL" id="JACXVP010000072">
    <property type="protein sequence ID" value="KAG5568656.1"/>
    <property type="molecule type" value="Genomic_DNA"/>
</dbReference>
<name>A0A9J5VZS7_SOLCO</name>
<feature type="compositionally biased region" description="Basic and acidic residues" evidence="1">
    <location>
        <begin position="160"/>
        <end position="182"/>
    </location>
</feature>
<evidence type="ECO:0000313" key="3">
    <source>
        <dbReference type="Proteomes" id="UP000824120"/>
    </source>
</evidence>
<evidence type="ECO:0000313" key="2">
    <source>
        <dbReference type="EMBL" id="KAG5568656.1"/>
    </source>
</evidence>
<feature type="region of interest" description="Disordered" evidence="1">
    <location>
        <begin position="160"/>
        <end position="191"/>
    </location>
</feature>